<dbReference type="AlphaFoldDB" id="A0A554NFF1"/>
<name>A0A554NFF1_9EURY</name>
<dbReference type="EMBL" id="QMDX01000001">
    <property type="protein sequence ID" value="TSD16116.1"/>
    <property type="molecule type" value="Genomic_DNA"/>
</dbReference>
<dbReference type="Proteomes" id="UP000319894">
    <property type="component" value="Unassembled WGS sequence"/>
</dbReference>
<accession>A0A554NFF1</accession>
<organism evidence="2 3">
    <name type="scientific">Haloglomus irregulare</name>
    <dbReference type="NCBI Taxonomy" id="2234134"/>
    <lineage>
        <taxon>Archaea</taxon>
        <taxon>Methanobacteriati</taxon>
        <taxon>Methanobacteriota</taxon>
        <taxon>Stenosarchaea group</taxon>
        <taxon>Halobacteria</taxon>
        <taxon>Halobacteriales</taxon>
        <taxon>Natronomonadaceae</taxon>
        <taxon>Haloglomus</taxon>
    </lineage>
</organism>
<proteinExistence type="predicted"/>
<dbReference type="GO" id="GO:0016791">
    <property type="term" value="F:phosphatase activity"/>
    <property type="evidence" value="ECO:0007669"/>
    <property type="project" value="TreeGrafter"/>
</dbReference>
<feature type="domain" description="Calcineurin-like phosphoesterase" evidence="1">
    <location>
        <begin position="1"/>
        <end position="193"/>
    </location>
</feature>
<dbReference type="PANTHER" id="PTHR42850">
    <property type="entry name" value="METALLOPHOSPHOESTERASE"/>
    <property type="match status" value="1"/>
</dbReference>
<dbReference type="InterPro" id="IPR011152">
    <property type="entry name" value="Pesterase_MJ0912"/>
</dbReference>
<dbReference type="InterPro" id="IPR050126">
    <property type="entry name" value="Ap4A_hydrolase"/>
</dbReference>
<dbReference type="InterPro" id="IPR024654">
    <property type="entry name" value="Calcineurin-like_PHP_lpxH"/>
</dbReference>
<evidence type="ECO:0000259" key="1">
    <source>
        <dbReference type="Pfam" id="PF12850"/>
    </source>
</evidence>
<protein>
    <submittedName>
        <fullName evidence="2">Metallophosphoesterase</fullName>
    </submittedName>
</protein>
<reference evidence="2 3" key="1">
    <citation type="submission" date="2018-06" db="EMBL/GenBank/DDBJ databases">
        <title>Natronomonas sp. F16-60 a new haloarchaeon isolated from a solar saltern of Isla Cristina, Huelva, Spain.</title>
        <authorList>
            <person name="Duran-Viseras A."/>
            <person name="Sanchez-Porro C."/>
            <person name="Ventosa A."/>
        </authorList>
    </citation>
    <scope>NUCLEOTIDE SEQUENCE [LARGE SCALE GENOMIC DNA]</scope>
    <source>
        <strain evidence="2 3">F16-60</strain>
    </source>
</reference>
<dbReference type="PIRSF" id="PIRSF000883">
    <property type="entry name" value="Pesterase_MJ0912"/>
    <property type="match status" value="1"/>
</dbReference>
<dbReference type="InParanoid" id="A0A554NFF1"/>
<evidence type="ECO:0000313" key="2">
    <source>
        <dbReference type="EMBL" id="TSD16116.1"/>
    </source>
</evidence>
<gene>
    <name evidence="2" type="ORF">DP107_02785</name>
</gene>
<comment type="caution">
    <text evidence="2">The sequence shown here is derived from an EMBL/GenBank/DDBJ whole genome shotgun (WGS) entry which is preliminary data.</text>
</comment>
<dbReference type="Gene3D" id="3.60.21.10">
    <property type="match status" value="1"/>
</dbReference>
<dbReference type="InterPro" id="IPR029052">
    <property type="entry name" value="Metallo-depent_PP-like"/>
</dbReference>
<dbReference type="RefSeq" id="WP_144260598.1">
    <property type="nucleotide sequence ID" value="NZ_QMDX01000001.1"/>
</dbReference>
<dbReference type="GO" id="GO:0005737">
    <property type="term" value="C:cytoplasm"/>
    <property type="evidence" value="ECO:0007669"/>
    <property type="project" value="TreeGrafter"/>
</dbReference>
<dbReference type="OrthoDB" id="9937at2157"/>
<dbReference type="PANTHER" id="PTHR42850:SF2">
    <property type="entry name" value="BLL5683 PROTEIN"/>
    <property type="match status" value="1"/>
</dbReference>
<keyword evidence="3" id="KW-1185">Reference proteome</keyword>
<sequence>MRLGVIADVHANLAALEAVLAALPPVDGLVCAGDIVGYGPQPAACVDALRSWGDGDRDLLAIRGNHDRAVTAGVDPDDGMAGAGVRHARAELGADALAWLADLPPGLTGHGDCLRVAHGHPADPDRYVYPSLFDRSLLADERVLVLGHTHIQARERFEQAGWARVRRRVVLNPGSVGQPRDGEPTAAYATLTLDPEPAVALHRVDYDVERTVRAIRDAGLPAAAGERLRKGV</sequence>
<dbReference type="Pfam" id="PF12850">
    <property type="entry name" value="Metallophos_2"/>
    <property type="match status" value="1"/>
</dbReference>
<evidence type="ECO:0000313" key="3">
    <source>
        <dbReference type="Proteomes" id="UP000319894"/>
    </source>
</evidence>
<dbReference type="SUPFAM" id="SSF56300">
    <property type="entry name" value="Metallo-dependent phosphatases"/>
    <property type="match status" value="1"/>
</dbReference>